<comment type="subcellular location">
    <subcellularLocation>
        <location evidence="1 10">Cell membrane</location>
        <topology evidence="1 10">Single-pass membrane protein</topology>
    </subcellularLocation>
</comment>
<evidence type="ECO:0000259" key="13">
    <source>
        <dbReference type="Pfam" id="PF22813"/>
    </source>
</evidence>
<dbReference type="EMBL" id="WMIB01000015">
    <property type="protein sequence ID" value="MTH54564.1"/>
    <property type="molecule type" value="Genomic_DNA"/>
</dbReference>
<keyword evidence="8 10" id="KW-0472">Membrane</keyword>
<evidence type="ECO:0000256" key="3">
    <source>
        <dbReference type="ARBA" id="ARBA00022692"/>
    </source>
</evidence>
<dbReference type="GO" id="GO:0005886">
    <property type="term" value="C:plasma membrane"/>
    <property type="evidence" value="ECO:0007669"/>
    <property type="project" value="UniProtKB-SubCell"/>
</dbReference>
<sequence length="469" mass="52170">MNYCNTCGNEIGRDQAFCKNCGSSHTPEPSQHTESQQRSGGKKLPAKVKVILISAAVLFVALIGTHLFLSSRFTPAAAIDRFEKAVLSNDSKTVASIVNEGQKRIKITEKDASEYIQFLTKEEDFSDLSSQLREQSFKLLSFERVDPLTDSAGNELMKLARGPKKWVFYDNFNLVFYPIEVTASSDLEKTVFYVEGKEVKTGKQADEAVSLGSYMPGTLKIKGKHKGEYSSFEEETEADFLDASENILQVSLEMNAGYVSVYSDEYDAKLYINGKATGKTIDEVDSIGPVAMDGSVSTYATLKNDGKTVKSDVVKITDDSEIDLSFDIEEPSEDVFATEGTDFFADAEPASKEDFQMFFDAYFSQATYAINARDFSLAAEYFTPGSKAYKESSDYIGYLEKKGITEEYLGAEVIQVDEAPEGYYVQTRDSFRIISADGSSKDKTYHSKFYVKDTDEGYKIDTLMSVKEL</sequence>
<keyword evidence="6" id="KW-0862">Zinc</keyword>
<comment type="similarity">
    <text evidence="10">Belongs to the tcaA family.</text>
</comment>
<keyword evidence="5" id="KW-0863">Zinc-finger</keyword>
<dbReference type="PANTHER" id="PTHR40038">
    <property type="entry name" value="MEMBRANE-ASSOCIATED PROTEIN TCAA"/>
    <property type="match status" value="1"/>
</dbReference>
<dbReference type="OrthoDB" id="1682769at2"/>
<feature type="domain" description="TcaA protein NTF2-like" evidence="14">
    <location>
        <begin position="352"/>
        <end position="463"/>
    </location>
</feature>
<evidence type="ECO:0000256" key="2">
    <source>
        <dbReference type="ARBA" id="ARBA00022475"/>
    </source>
</evidence>
<evidence type="ECO:0000256" key="7">
    <source>
        <dbReference type="ARBA" id="ARBA00022989"/>
    </source>
</evidence>
<keyword evidence="17" id="KW-1185">Reference proteome</keyword>
<dbReference type="Pfam" id="PF22820">
    <property type="entry name" value="TcaA_3rd_4th"/>
    <property type="match status" value="1"/>
</dbReference>
<organism evidence="16 17">
    <name type="scientific">Metabacillus mangrovi</name>
    <dbReference type="NCBI Taxonomy" id="1491830"/>
    <lineage>
        <taxon>Bacteria</taxon>
        <taxon>Bacillati</taxon>
        <taxon>Bacillota</taxon>
        <taxon>Bacilli</taxon>
        <taxon>Bacillales</taxon>
        <taxon>Bacillaceae</taxon>
        <taxon>Metabacillus</taxon>
    </lineage>
</organism>
<accession>A0A7X2S6I2</accession>
<evidence type="ECO:0000313" key="16">
    <source>
        <dbReference type="EMBL" id="MTH54564.1"/>
    </source>
</evidence>
<feature type="transmembrane region" description="Helical" evidence="12">
    <location>
        <begin position="48"/>
        <end position="69"/>
    </location>
</feature>
<keyword evidence="2 10" id="KW-1003">Cell membrane</keyword>
<dbReference type="Pfam" id="PF22813">
    <property type="entry name" value="TcaA_2nd"/>
    <property type="match status" value="1"/>
</dbReference>
<reference evidence="16 17" key="1">
    <citation type="journal article" date="2017" name="Int. J. Syst. Evol. Microbiol.">
        <title>Bacillus mangrovi sp. nov., isolated from a sediment sample from a mangrove forest.</title>
        <authorList>
            <person name="Gupta V."/>
            <person name="Singh P.K."/>
            <person name="Korpole S."/>
            <person name="Tanuku N.R.S."/>
            <person name="Pinnaka A.K."/>
        </authorList>
    </citation>
    <scope>NUCLEOTIDE SEQUENCE [LARGE SCALE GENOMIC DNA]</scope>
    <source>
        <strain evidence="16 17">KCTC 33872</strain>
    </source>
</reference>
<feature type="region of interest" description="Disordered" evidence="11">
    <location>
        <begin position="22"/>
        <end position="41"/>
    </location>
</feature>
<evidence type="ECO:0000256" key="8">
    <source>
        <dbReference type="ARBA" id="ARBA00023136"/>
    </source>
</evidence>
<dbReference type="InterPro" id="IPR054529">
    <property type="entry name" value="TcaA_2nd"/>
</dbReference>
<feature type="compositionally biased region" description="Polar residues" evidence="11">
    <location>
        <begin position="22"/>
        <end position="39"/>
    </location>
</feature>
<comment type="caution">
    <text evidence="16">The sequence shown here is derived from an EMBL/GenBank/DDBJ whole genome shotgun (WGS) entry which is preliminary data.</text>
</comment>
<dbReference type="Pfam" id="PF22819">
    <property type="entry name" value="TcaA_5th"/>
    <property type="match status" value="1"/>
</dbReference>
<dbReference type="InterPro" id="IPR054528">
    <property type="entry name" value="TcaA_5th"/>
</dbReference>
<dbReference type="InterPro" id="IPR054530">
    <property type="entry name" value="TcaA_4th"/>
</dbReference>
<evidence type="ECO:0000256" key="1">
    <source>
        <dbReference type="ARBA" id="ARBA00004162"/>
    </source>
</evidence>
<keyword evidence="4" id="KW-0479">Metal-binding</keyword>
<evidence type="ECO:0000256" key="5">
    <source>
        <dbReference type="ARBA" id="ARBA00022771"/>
    </source>
</evidence>
<keyword evidence="3 12" id="KW-0812">Transmembrane</keyword>
<evidence type="ECO:0000259" key="14">
    <source>
        <dbReference type="Pfam" id="PF22819"/>
    </source>
</evidence>
<dbReference type="InterPro" id="IPR023599">
    <property type="entry name" value="Mem_prot_TcaA"/>
</dbReference>
<name>A0A7X2S6I2_9BACI</name>
<dbReference type="Proteomes" id="UP000434639">
    <property type="component" value="Unassembled WGS sequence"/>
</dbReference>
<evidence type="ECO:0000256" key="12">
    <source>
        <dbReference type="SAM" id="Phobius"/>
    </source>
</evidence>
<protein>
    <recommendedName>
        <fullName evidence="10">Membrane-associated protein</fullName>
    </recommendedName>
</protein>
<dbReference type="GO" id="GO:0046677">
    <property type="term" value="P:response to antibiotic"/>
    <property type="evidence" value="ECO:0007669"/>
    <property type="project" value="UniProtKB-KW"/>
</dbReference>
<dbReference type="PANTHER" id="PTHR40038:SF1">
    <property type="entry name" value="MEMBRANE-ASSOCIATED PROTEIN TCAA"/>
    <property type="match status" value="1"/>
</dbReference>
<keyword evidence="9" id="KW-0046">Antibiotic resistance</keyword>
<keyword evidence="7 12" id="KW-1133">Transmembrane helix</keyword>
<evidence type="ECO:0000256" key="4">
    <source>
        <dbReference type="ARBA" id="ARBA00022723"/>
    </source>
</evidence>
<evidence type="ECO:0000256" key="10">
    <source>
        <dbReference type="PIRNR" id="PIRNR032522"/>
    </source>
</evidence>
<dbReference type="GO" id="GO:0008270">
    <property type="term" value="F:zinc ion binding"/>
    <property type="evidence" value="ECO:0007669"/>
    <property type="project" value="UniProtKB-KW"/>
</dbReference>
<dbReference type="AlphaFoldDB" id="A0A7X2S6I2"/>
<gene>
    <name evidence="16" type="ORF">GKZ89_14260</name>
</gene>
<evidence type="ECO:0000256" key="11">
    <source>
        <dbReference type="SAM" id="MobiDB-lite"/>
    </source>
</evidence>
<evidence type="ECO:0000256" key="9">
    <source>
        <dbReference type="ARBA" id="ARBA00023251"/>
    </source>
</evidence>
<dbReference type="PIRSF" id="PIRSF032522">
    <property type="entry name" value="TcaA"/>
    <property type="match status" value="1"/>
</dbReference>
<evidence type="ECO:0000256" key="6">
    <source>
        <dbReference type="ARBA" id="ARBA00022833"/>
    </source>
</evidence>
<evidence type="ECO:0000313" key="17">
    <source>
        <dbReference type="Proteomes" id="UP000434639"/>
    </source>
</evidence>
<feature type="domain" description="TcaA second" evidence="13">
    <location>
        <begin position="75"/>
        <end position="175"/>
    </location>
</feature>
<proteinExistence type="inferred from homology"/>
<evidence type="ECO:0000259" key="15">
    <source>
        <dbReference type="Pfam" id="PF22820"/>
    </source>
</evidence>
<dbReference type="RefSeq" id="WP_155113075.1">
    <property type="nucleotide sequence ID" value="NZ_WMIB01000015.1"/>
</dbReference>
<feature type="domain" description="TcaA 4th" evidence="15">
    <location>
        <begin position="256"/>
        <end position="326"/>
    </location>
</feature>